<dbReference type="Pfam" id="PF07603">
    <property type="entry name" value="Lcl_C"/>
    <property type="match status" value="1"/>
</dbReference>
<evidence type="ECO:0000259" key="1">
    <source>
        <dbReference type="Pfam" id="PF07603"/>
    </source>
</evidence>
<dbReference type="AlphaFoldDB" id="X1KJT7"/>
<sequence length="180" mass="19720">MMGMKADKNILTRLLPKTGQTVVYRAGDDGTHQAGWWKGLLVATNKTRFVVKGTGLNAVVIDRATGLMWPVNGNSAGGAYGGYENWNNAIDWANGLNFAGFTDWRIPNIKELLSILNFGTTGVLLDRPPFSNYTNEPFWSSTSNPTNTLYKYTPDFGSGIVHITHLTAEETYVICVRGGV</sequence>
<comment type="caution">
    <text evidence="2">The sequence shown here is derived from an EMBL/GenBank/DDBJ whole genome shotgun (WGS) entry which is preliminary data.</text>
</comment>
<gene>
    <name evidence="2" type="ORF">S03H2_63128</name>
</gene>
<accession>X1KJT7</accession>
<dbReference type="PANTHER" id="PTHR35812:SF1">
    <property type="entry name" value="LIPOPROTEIN"/>
    <property type="match status" value="1"/>
</dbReference>
<protein>
    <recommendedName>
        <fullName evidence="1">Lcl C-terminal domain-containing protein</fullName>
    </recommendedName>
</protein>
<dbReference type="PANTHER" id="PTHR35812">
    <property type="entry name" value="LIPOPROTEIN"/>
    <property type="match status" value="1"/>
</dbReference>
<feature type="domain" description="Lcl C-terminal" evidence="1">
    <location>
        <begin position="59"/>
        <end position="177"/>
    </location>
</feature>
<name>X1KJT7_9ZZZZ</name>
<reference evidence="2" key="1">
    <citation type="journal article" date="2014" name="Front. Microbiol.">
        <title>High frequency of phylogenetically diverse reductive dehalogenase-homologous genes in deep subseafloor sedimentary metagenomes.</title>
        <authorList>
            <person name="Kawai M."/>
            <person name="Futagami T."/>
            <person name="Toyoda A."/>
            <person name="Takaki Y."/>
            <person name="Nishi S."/>
            <person name="Hori S."/>
            <person name="Arai W."/>
            <person name="Tsubouchi T."/>
            <person name="Morono Y."/>
            <person name="Uchiyama I."/>
            <person name="Ito T."/>
            <person name="Fujiyama A."/>
            <person name="Inagaki F."/>
            <person name="Takami H."/>
        </authorList>
    </citation>
    <scope>NUCLEOTIDE SEQUENCE</scope>
    <source>
        <strain evidence="2">Expedition CK06-06</strain>
    </source>
</reference>
<dbReference type="InterPro" id="IPR011460">
    <property type="entry name" value="Lcl_C"/>
</dbReference>
<dbReference type="EMBL" id="BARU01040869">
    <property type="protein sequence ID" value="GAH82328.1"/>
    <property type="molecule type" value="Genomic_DNA"/>
</dbReference>
<organism evidence="2">
    <name type="scientific">marine sediment metagenome</name>
    <dbReference type="NCBI Taxonomy" id="412755"/>
    <lineage>
        <taxon>unclassified sequences</taxon>
        <taxon>metagenomes</taxon>
        <taxon>ecological metagenomes</taxon>
    </lineage>
</organism>
<proteinExistence type="predicted"/>
<evidence type="ECO:0000313" key="2">
    <source>
        <dbReference type="EMBL" id="GAH82328.1"/>
    </source>
</evidence>